<feature type="transmembrane region" description="Helical" evidence="2">
    <location>
        <begin position="336"/>
        <end position="355"/>
    </location>
</feature>
<feature type="compositionally biased region" description="Basic and acidic residues" evidence="1">
    <location>
        <begin position="372"/>
        <end position="383"/>
    </location>
</feature>
<accession>A0A1R4GRF2</accession>
<evidence type="ECO:0000256" key="1">
    <source>
        <dbReference type="SAM" id="MobiDB-lite"/>
    </source>
</evidence>
<dbReference type="Proteomes" id="UP000195913">
    <property type="component" value="Unassembled WGS sequence"/>
</dbReference>
<dbReference type="AlphaFoldDB" id="A0A1R4GRF2"/>
<organism evidence="3 4">
    <name type="scientific">Arthrobacter rhombi</name>
    <dbReference type="NCBI Taxonomy" id="71253"/>
    <lineage>
        <taxon>Bacteria</taxon>
        <taxon>Bacillati</taxon>
        <taxon>Actinomycetota</taxon>
        <taxon>Actinomycetes</taxon>
        <taxon>Micrococcales</taxon>
        <taxon>Micrococcaceae</taxon>
        <taxon>Arthrobacter</taxon>
    </lineage>
</organism>
<name>A0A1R4GRF2_9MICC</name>
<keyword evidence="2" id="KW-0472">Membrane</keyword>
<sequence>MDTSEQDVVPKVDPDQEEERPDLEPNTVTVGLMADPGLPLVQAEKLAKILPDLLSAQIDEPHEWVVVVEESSLPLDTDGTVALVATSPMLRQERHWDYLVYVTDLPKYQLNEPLMSTLNTAHGSAMIVLPTLGLAGFRRLRSIVVQAIIVLYNEAGGGDVLPQPLSPLRDIATVDDGTEGPESLDTVETVKGPLGRLAMLTGMVRSNRPLRLVPKLSSSMAAAIATGAFGIFYTNIWSMADYLSPWRLTGISCLSVTIMSLWLIGSHRLWERPRGARSRERHVVYNAATTGTVFIAVAAMYLGLFVVIYIGGLVVINIDYLGAQLGHQAMATDYLNLAWLSASMGTIAGAVGSSLTDPEIVRQATFSNREYERRQISVEREMDQKDDDVADEGPRSKN</sequence>
<feature type="transmembrane region" description="Helical" evidence="2">
    <location>
        <begin position="212"/>
        <end position="233"/>
    </location>
</feature>
<keyword evidence="2" id="KW-0812">Transmembrane</keyword>
<proteinExistence type="predicted"/>
<protein>
    <submittedName>
        <fullName evidence="3">Uncharacterized protein</fullName>
    </submittedName>
</protein>
<evidence type="ECO:0000313" key="3">
    <source>
        <dbReference type="EMBL" id="SJM70747.1"/>
    </source>
</evidence>
<feature type="region of interest" description="Disordered" evidence="1">
    <location>
        <begin position="372"/>
        <end position="398"/>
    </location>
</feature>
<feature type="region of interest" description="Disordered" evidence="1">
    <location>
        <begin position="1"/>
        <end position="22"/>
    </location>
</feature>
<keyword evidence="2" id="KW-1133">Transmembrane helix</keyword>
<dbReference type="RefSeq" id="WP_245806698.1">
    <property type="nucleotide sequence ID" value="NZ_FUHW01000042.1"/>
</dbReference>
<keyword evidence="4" id="KW-1185">Reference proteome</keyword>
<feature type="transmembrane region" description="Helical" evidence="2">
    <location>
        <begin position="245"/>
        <end position="264"/>
    </location>
</feature>
<dbReference type="EMBL" id="FUHW01000042">
    <property type="protein sequence ID" value="SJM70747.1"/>
    <property type="molecule type" value="Genomic_DNA"/>
</dbReference>
<feature type="transmembrane region" description="Helical" evidence="2">
    <location>
        <begin position="284"/>
        <end position="316"/>
    </location>
</feature>
<reference evidence="3 4" key="1">
    <citation type="submission" date="2017-02" db="EMBL/GenBank/DDBJ databases">
        <authorList>
            <person name="Peterson S.W."/>
        </authorList>
    </citation>
    <scope>NUCLEOTIDE SEQUENCE [LARGE SCALE GENOMIC DNA]</scope>
    <source>
        <strain evidence="3 4">B Ar 00.02</strain>
    </source>
</reference>
<gene>
    <name evidence="3" type="ORF">FM101_12685</name>
</gene>
<evidence type="ECO:0000313" key="4">
    <source>
        <dbReference type="Proteomes" id="UP000195913"/>
    </source>
</evidence>
<evidence type="ECO:0000256" key="2">
    <source>
        <dbReference type="SAM" id="Phobius"/>
    </source>
</evidence>